<feature type="transmembrane region" description="Helical" evidence="10">
    <location>
        <begin position="214"/>
        <end position="231"/>
    </location>
</feature>
<keyword evidence="4 10" id="KW-0812">Transmembrane</keyword>
<evidence type="ECO:0000256" key="2">
    <source>
        <dbReference type="ARBA" id="ARBA00008873"/>
    </source>
</evidence>
<keyword evidence="14" id="KW-1185">Reference proteome</keyword>
<comment type="caution">
    <text evidence="13">The sequence shown here is derived from an EMBL/GenBank/DDBJ whole genome shotgun (WGS) entry which is preliminary data.</text>
</comment>
<dbReference type="Pfam" id="PF01545">
    <property type="entry name" value="Cation_efflux"/>
    <property type="match status" value="1"/>
</dbReference>
<dbReference type="SUPFAM" id="SSF161111">
    <property type="entry name" value="Cation efflux protein transmembrane domain-like"/>
    <property type="match status" value="1"/>
</dbReference>
<organism evidence="13 14">
    <name type="scientific">Chelatococcus sambhunathii</name>
    <dbReference type="NCBI Taxonomy" id="363953"/>
    <lineage>
        <taxon>Bacteria</taxon>
        <taxon>Pseudomonadati</taxon>
        <taxon>Pseudomonadota</taxon>
        <taxon>Alphaproteobacteria</taxon>
        <taxon>Hyphomicrobiales</taxon>
        <taxon>Chelatococcaceae</taxon>
        <taxon>Chelatococcus</taxon>
    </lineage>
</organism>
<evidence type="ECO:0000313" key="13">
    <source>
        <dbReference type="EMBL" id="MDR4305022.1"/>
    </source>
</evidence>
<reference evidence="13" key="1">
    <citation type="submission" date="2020-10" db="EMBL/GenBank/DDBJ databases">
        <authorList>
            <person name="Abbas A."/>
            <person name="Razzaq R."/>
            <person name="Waqas M."/>
            <person name="Abbas N."/>
            <person name="Nielsen T.K."/>
            <person name="Hansen L.H."/>
            <person name="Hussain S."/>
            <person name="Shahid M."/>
        </authorList>
    </citation>
    <scope>NUCLEOTIDE SEQUENCE</scope>
    <source>
        <strain evidence="13">S14</strain>
    </source>
</reference>
<dbReference type="PANTHER" id="PTHR11562:SF17">
    <property type="entry name" value="RE54080P-RELATED"/>
    <property type="match status" value="1"/>
</dbReference>
<keyword evidence="5" id="KW-0862">Zinc</keyword>
<evidence type="ECO:0000256" key="6">
    <source>
        <dbReference type="ARBA" id="ARBA00022989"/>
    </source>
</evidence>
<dbReference type="PANTHER" id="PTHR11562">
    <property type="entry name" value="CATION EFFLUX PROTEIN/ ZINC TRANSPORTER"/>
    <property type="match status" value="1"/>
</dbReference>
<comment type="subcellular location">
    <subcellularLocation>
        <location evidence="1">Membrane</location>
        <topology evidence="1">Multi-pass membrane protein</topology>
    </subcellularLocation>
</comment>
<evidence type="ECO:0000313" key="14">
    <source>
        <dbReference type="Proteomes" id="UP001181622"/>
    </source>
</evidence>
<dbReference type="InterPro" id="IPR050681">
    <property type="entry name" value="CDF/SLC30A"/>
</dbReference>
<evidence type="ECO:0000256" key="9">
    <source>
        <dbReference type="SAM" id="MobiDB-lite"/>
    </source>
</evidence>
<gene>
    <name evidence="13" type="ORF">IHQ68_00065</name>
</gene>
<dbReference type="RefSeq" id="WP_309388074.1">
    <property type="nucleotide sequence ID" value="NZ_JADBEO010000001.1"/>
</dbReference>
<dbReference type="Pfam" id="PF16916">
    <property type="entry name" value="ZT_dimer"/>
    <property type="match status" value="1"/>
</dbReference>
<keyword evidence="5" id="KW-0864">Zinc transport</keyword>
<dbReference type="Proteomes" id="UP001181622">
    <property type="component" value="Unassembled WGS sequence"/>
</dbReference>
<evidence type="ECO:0000256" key="7">
    <source>
        <dbReference type="ARBA" id="ARBA00023065"/>
    </source>
</evidence>
<feature type="transmembrane region" description="Helical" evidence="10">
    <location>
        <begin position="47"/>
        <end position="68"/>
    </location>
</feature>
<keyword evidence="3" id="KW-0813">Transport</keyword>
<evidence type="ECO:0000259" key="12">
    <source>
        <dbReference type="Pfam" id="PF16916"/>
    </source>
</evidence>
<dbReference type="Gene3D" id="1.20.1510.10">
    <property type="entry name" value="Cation efflux protein transmembrane domain"/>
    <property type="match status" value="1"/>
</dbReference>
<sequence length="330" mass="34259">MSHDHHAHDGHGGHDHGHHDQPGHDHSHAGHAHGPGHAHAPASFGRAFAIGIGLNTAFVVVEAGYGLASNSLALVADAGHNLSDVLGLVVAWVAATLAKRPPTPRFSYGLRGSSIMAALWNAVFLLIAVGVIGWEALHRIFNPEPVAGVTVMVVAAIGVAINGFTAWLFASGRKGDLNIRGAYLHMAADAAVSAAVIVAGLLVILTGWQWLDPAVSLLIVAVITWGTWGLLRDSVTMSLQAAPPGVDPAAIRAFLEGRAGVSEVHDLHVWPMSTTETALTAHLVMPGGHPGDAAMAETAAELERRFAIAHPTIQIELAAGACPTAGRRCV</sequence>
<feature type="transmembrane region" description="Helical" evidence="10">
    <location>
        <begin position="182"/>
        <end position="208"/>
    </location>
</feature>
<protein>
    <submittedName>
        <fullName evidence="13">Cation transporter</fullName>
    </submittedName>
</protein>
<dbReference type="NCBIfam" id="TIGR01297">
    <property type="entry name" value="CDF"/>
    <property type="match status" value="1"/>
</dbReference>
<proteinExistence type="inferred from homology"/>
<feature type="transmembrane region" description="Helical" evidence="10">
    <location>
        <begin position="110"/>
        <end position="134"/>
    </location>
</feature>
<name>A0ABU1DA66_9HYPH</name>
<feature type="compositionally biased region" description="Basic and acidic residues" evidence="9">
    <location>
        <begin position="1"/>
        <end position="28"/>
    </location>
</feature>
<accession>A0ABU1DA66</accession>
<keyword evidence="7" id="KW-0406">Ion transport</keyword>
<evidence type="ECO:0000256" key="8">
    <source>
        <dbReference type="ARBA" id="ARBA00023136"/>
    </source>
</evidence>
<keyword evidence="8 10" id="KW-0472">Membrane</keyword>
<comment type="similarity">
    <text evidence="2">Belongs to the cation diffusion facilitator (CDF) transporter (TC 2.A.4) family. SLC30A subfamily.</text>
</comment>
<dbReference type="InterPro" id="IPR027470">
    <property type="entry name" value="Cation_efflux_CTD"/>
</dbReference>
<evidence type="ECO:0000256" key="3">
    <source>
        <dbReference type="ARBA" id="ARBA00022448"/>
    </source>
</evidence>
<feature type="region of interest" description="Disordered" evidence="9">
    <location>
        <begin position="1"/>
        <end position="38"/>
    </location>
</feature>
<evidence type="ECO:0000256" key="4">
    <source>
        <dbReference type="ARBA" id="ARBA00022692"/>
    </source>
</evidence>
<dbReference type="InterPro" id="IPR027469">
    <property type="entry name" value="Cation_efflux_TMD_sf"/>
</dbReference>
<keyword evidence="6 10" id="KW-1133">Transmembrane helix</keyword>
<evidence type="ECO:0000256" key="1">
    <source>
        <dbReference type="ARBA" id="ARBA00004141"/>
    </source>
</evidence>
<feature type="transmembrane region" description="Helical" evidence="10">
    <location>
        <begin position="146"/>
        <end position="170"/>
    </location>
</feature>
<evidence type="ECO:0000256" key="5">
    <source>
        <dbReference type="ARBA" id="ARBA00022906"/>
    </source>
</evidence>
<evidence type="ECO:0000256" key="10">
    <source>
        <dbReference type="SAM" id="Phobius"/>
    </source>
</evidence>
<dbReference type="InterPro" id="IPR058533">
    <property type="entry name" value="Cation_efflux_TM"/>
</dbReference>
<dbReference type="EMBL" id="JADBEO010000001">
    <property type="protein sequence ID" value="MDR4305022.1"/>
    <property type="molecule type" value="Genomic_DNA"/>
</dbReference>
<dbReference type="InterPro" id="IPR002524">
    <property type="entry name" value="Cation_efflux"/>
</dbReference>
<dbReference type="InterPro" id="IPR036837">
    <property type="entry name" value="Cation_efflux_CTD_sf"/>
</dbReference>
<dbReference type="SUPFAM" id="SSF160240">
    <property type="entry name" value="Cation efflux protein cytoplasmic domain-like"/>
    <property type="match status" value="1"/>
</dbReference>
<evidence type="ECO:0000259" key="11">
    <source>
        <dbReference type="Pfam" id="PF01545"/>
    </source>
</evidence>
<feature type="domain" description="Cation efflux protein transmembrane" evidence="11">
    <location>
        <begin position="50"/>
        <end position="236"/>
    </location>
</feature>
<feature type="domain" description="Cation efflux protein cytoplasmic" evidence="12">
    <location>
        <begin position="243"/>
        <end position="316"/>
    </location>
</feature>